<feature type="compositionally biased region" description="Low complexity" evidence="1">
    <location>
        <begin position="1"/>
        <end position="16"/>
    </location>
</feature>
<proteinExistence type="predicted"/>
<dbReference type="GeneID" id="11519986"/>
<evidence type="ECO:0000313" key="4">
    <source>
        <dbReference type="Proteomes" id="UP000008181"/>
    </source>
</evidence>
<evidence type="ECO:0000256" key="2">
    <source>
        <dbReference type="SAM" id="Phobius"/>
    </source>
</evidence>
<reference evidence="3 4" key="1">
    <citation type="journal article" date="2011" name="Nat. Biotechnol.">
        <title>Comparative genomic analysis of the thermophilic biomass-degrading fungi Myceliophthora thermophila and Thielavia terrestris.</title>
        <authorList>
            <person name="Berka R.M."/>
            <person name="Grigoriev I.V."/>
            <person name="Otillar R."/>
            <person name="Salamov A."/>
            <person name="Grimwood J."/>
            <person name="Reid I."/>
            <person name="Ishmael N."/>
            <person name="John T."/>
            <person name="Darmond C."/>
            <person name="Moisan M.-C."/>
            <person name="Henrissat B."/>
            <person name="Coutinho P.M."/>
            <person name="Lombard V."/>
            <person name="Natvig D.O."/>
            <person name="Lindquist E."/>
            <person name="Schmutz J."/>
            <person name="Lucas S."/>
            <person name="Harris P."/>
            <person name="Powlowski J."/>
            <person name="Bellemare A."/>
            <person name="Taylor D."/>
            <person name="Butler G."/>
            <person name="de Vries R.P."/>
            <person name="Allijn I.E."/>
            <person name="van den Brink J."/>
            <person name="Ushinsky S."/>
            <person name="Storms R."/>
            <person name="Powell A.J."/>
            <person name="Paulsen I.T."/>
            <person name="Elbourne L.D.H."/>
            <person name="Baker S.E."/>
            <person name="Magnuson J."/>
            <person name="LaBoissiere S."/>
            <person name="Clutterbuck A.J."/>
            <person name="Martinez D."/>
            <person name="Wogulis M."/>
            <person name="de Leon A.L."/>
            <person name="Rey M.W."/>
            <person name="Tsang A."/>
        </authorList>
    </citation>
    <scope>NUCLEOTIDE SEQUENCE [LARGE SCALE GENOMIC DNA]</scope>
    <source>
        <strain evidence="4">ATCC 38088 / NRRL 8126</strain>
    </source>
</reference>
<dbReference type="EMBL" id="CP003012">
    <property type="protein sequence ID" value="AEO68961.1"/>
    <property type="molecule type" value="Genomic_DNA"/>
</dbReference>
<dbReference type="KEGG" id="ttt:THITE_155615"/>
<accession>G2RAY6</accession>
<keyword evidence="4" id="KW-1185">Reference proteome</keyword>
<keyword evidence="2" id="KW-0472">Membrane</keyword>
<dbReference type="HOGENOM" id="CLU_921921_0_0_1"/>
<keyword evidence="2" id="KW-0812">Transmembrane</keyword>
<organism evidence="3 4">
    <name type="scientific">Thermothielavioides terrestris (strain ATCC 38088 / NRRL 8126)</name>
    <name type="common">Thielavia terrestris</name>
    <dbReference type="NCBI Taxonomy" id="578455"/>
    <lineage>
        <taxon>Eukaryota</taxon>
        <taxon>Fungi</taxon>
        <taxon>Dikarya</taxon>
        <taxon>Ascomycota</taxon>
        <taxon>Pezizomycotina</taxon>
        <taxon>Sordariomycetes</taxon>
        <taxon>Sordariomycetidae</taxon>
        <taxon>Sordariales</taxon>
        <taxon>Chaetomiaceae</taxon>
        <taxon>Thermothielavioides</taxon>
        <taxon>Thermothielavioides terrestris</taxon>
    </lineage>
</organism>
<dbReference type="AlphaFoldDB" id="G2RAY6"/>
<dbReference type="RefSeq" id="XP_003655297.1">
    <property type="nucleotide sequence ID" value="XM_003655249.1"/>
</dbReference>
<feature type="region of interest" description="Disordered" evidence="1">
    <location>
        <begin position="1"/>
        <end position="48"/>
    </location>
</feature>
<protein>
    <submittedName>
        <fullName evidence="3">Uncharacterized protein</fullName>
    </submittedName>
</protein>
<dbReference type="Proteomes" id="UP000008181">
    <property type="component" value="Chromosome 4"/>
</dbReference>
<sequence length="302" mass="31573">MNNNNNNSKNNNNNNRSSKRKRTPHRAPSARAPFMTRSKPNPNPVMTAAPSLQASRTEIALMALATVLVVALFLVALLVVVKHRRRRTCKGVRRGAAAAWDSHHPCGGGRESSVVVEGDEKVQPVTVLGDGDADADEGEGRALLGLDSYHMVCPALRAVAGCCDQGVGARAGVGFGGGRPERGDGSGACSEGKGKPSSAWATLSKTGESAVLAVQLGLMRLGKGLSTASAGQRARAAHPAGDVEVGFEGDGDWIGGQKDGCDEWDRAVHTGSLGWSARYSDLRCLIRRRGSLRQAAGGECLV</sequence>
<evidence type="ECO:0000313" key="3">
    <source>
        <dbReference type="EMBL" id="AEO68961.1"/>
    </source>
</evidence>
<evidence type="ECO:0000256" key="1">
    <source>
        <dbReference type="SAM" id="MobiDB-lite"/>
    </source>
</evidence>
<feature type="transmembrane region" description="Helical" evidence="2">
    <location>
        <begin position="59"/>
        <end position="81"/>
    </location>
</feature>
<keyword evidence="2" id="KW-1133">Transmembrane helix</keyword>
<name>G2RAY6_THETT</name>
<gene>
    <name evidence="3" type="ORF">THITE_155615</name>
</gene>